<feature type="transmembrane region" description="Helical" evidence="27">
    <location>
        <begin position="321"/>
        <end position="338"/>
    </location>
</feature>
<feature type="transmembrane region" description="Helical" evidence="27">
    <location>
        <begin position="52"/>
        <end position="73"/>
    </location>
</feature>
<keyword evidence="6" id="KW-0444">Lipid biosynthesis</keyword>
<evidence type="ECO:0000256" key="4">
    <source>
        <dbReference type="ARBA" id="ARBA00005189"/>
    </source>
</evidence>
<evidence type="ECO:0000313" key="28">
    <source>
        <dbReference type="Proteomes" id="UP000504632"/>
    </source>
</evidence>
<evidence type="ECO:0000256" key="14">
    <source>
        <dbReference type="ARBA" id="ARBA00023098"/>
    </source>
</evidence>
<gene>
    <name evidence="29" type="primary">selenoi</name>
</gene>
<evidence type="ECO:0000256" key="26">
    <source>
        <dbReference type="RuleBase" id="RU003750"/>
    </source>
</evidence>
<feature type="transmembrane region" description="Helical" evidence="27">
    <location>
        <begin position="221"/>
        <end position="240"/>
    </location>
</feature>
<dbReference type="GO" id="GO:0006646">
    <property type="term" value="P:phosphatidylethanolamine biosynthetic process"/>
    <property type="evidence" value="ECO:0007669"/>
    <property type="project" value="TreeGrafter"/>
</dbReference>
<dbReference type="PANTHER" id="PTHR10414:SF47">
    <property type="entry name" value="ETHANOLAMINEPHOSPHOTRANSFERASE 1"/>
    <property type="match status" value="1"/>
</dbReference>
<evidence type="ECO:0000256" key="2">
    <source>
        <dbReference type="ARBA" id="ARBA00001946"/>
    </source>
</evidence>
<keyword evidence="12 27" id="KW-1133">Transmembrane helix</keyword>
<evidence type="ECO:0000256" key="20">
    <source>
        <dbReference type="ARBA" id="ARBA00038986"/>
    </source>
</evidence>
<dbReference type="InterPro" id="IPR000462">
    <property type="entry name" value="CDP-OH_P_trans"/>
</dbReference>
<dbReference type="Pfam" id="PF01066">
    <property type="entry name" value="CDP-OH_P_transf"/>
    <property type="match status" value="1"/>
</dbReference>
<evidence type="ECO:0000256" key="27">
    <source>
        <dbReference type="SAM" id="Phobius"/>
    </source>
</evidence>
<accession>A0A6J2WGC8</accession>
<proteinExistence type="inferred from homology"/>
<feature type="transmembrane region" description="Helical" evidence="27">
    <location>
        <begin position="345"/>
        <end position="363"/>
    </location>
</feature>
<keyword evidence="18" id="KW-1208">Phospholipid metabolism</keyword>
<evidence type="ECO:0000256" key="22">
    <source>
        <dbReference type="ARBA" id="ARBA00052094"/>
    </source>
</evidence>
<feature type="transmembrane region" description="Helical" evidence="27">
    <location>
        <begin position="123"/>
        <end position="144"/>
    </location>
</feature>
<dbReference type="PIRSF" id="PIRSF015665">
    <property type="entry name" value="CHOPT"/>
    <property type="match status" value="1"/>
</dbReference>
<keyword evidence="14" id="KW-0443">Lipid metabolism</keyword>
<evidence type="ECO:0000256" key="1">
    <source>
        <dbReference type="ARBA" id="ARBA00001936"/>
    </source>
</evidence>
<evidence type="ECO:0000256" key="17">
    <source>
        <dbReference type="ARBA" id="ARBA00023211"/>
    </source>
</evidence>
<keyword evidence="9" id="KW-0479">Metal-binding</keyword>
<comment type="cofactor">
    <cofactor evidence="1">
        <name>Mn(2+)</name>
        <dbReference type="ChEBI" id="CHEBI:29035"/>
    </cofactor>
</comment>
<dbReference type="InterPro" id="IPR014472">
    <property type="entry name" value="CHOPT"/>
</dbReference>
<evidence type="ECO:0000313" key="29">
    <source>
        <dbReference type="RefSeq" id="XP_030642817.1"/>
    </source>
</evidence>
<dbReference type="EC" id="2.7.8.1" evidence="20"/>
<evidence type="ECO:0000256" key="24">
    <source>
        <dbReference type="ARBA" id="ARBA00070294"/>
    </source>
</evidence>
<feature type="transmembrane region" description="Helical" evidence="27">
    <location>
        <begin position="85"/>
        <end position="103"/>
    </location>
</feature>
<keyword evidence="13" id="KW-0007">Acetylation</keyword>
<dbReference type="GO" id="GO:0005789">
    <property type="term" value="C:endoplasmic reticulum membrane"/>
    <property type="evidence" value="ECO:0007669"/>
    <property type="project" value="UniProtKB-SubCell"/>
</dbReference>
<keyword evidence="15 27" id="KW-0472">Membrane</keyword>
<feature type="transmembrane region" description="Helical" evidence="27">
    <location>
        <begin position="291"/>
        <end position="309"/>
    </location>
</feature>
<evidence type="ECO:0000256" key="6">
    <source>
        <dbReference type="ARBA" id="ARBA00022516"/>
    </source>
</evidence>
<comment type="cofactor">
    <cofactor evidence="2">
        <name>Mg(2+)</name>
        <dbReference type="ChEBI" id="CHEBI:18420"/>
    </cofactor>
</comment>
<evidence type="ECO:0000256" key="7">
    <source>
        <dbReference type="ARBA" id="ARBA00022679"/>
    </source>
</evidence>
<comment type="catalytic activity">
    <reaction evidence="22">
        <text>1-O-alkyl-2-acyl-sn-glycerol + CDP-ethanolamine = a 1-O-alkyl-2-acyl-sn-glycero-3-phosphoethanolamine + CMP + H(+)</text>
        <dbReference type="Rhea" id="RHEA:36187"/>
        <dbReference type="ChEBI" id="CHEBI:15378"/>
        <dbReference type="ChEBI" id="CHEBI:52595"/>
        <dbReference type="ChEBI" id="CHEBI:57876"/>
        <dbReference type="ChEBI" id="CHEBI:60377"/>
        <dbReference type="ChEBI" id="CHEBI:60520"/>
    </reaction>
    <physiologicalReaction direction="left-to-right" evidence="22">
        <dbReference type="Rhea" id="RHEA:36188"/>
    </physiologicalReaction>
</comment>
<evidence type="ECO:0000256" key="12">
    <source>
        <dbReference type="ARBA" id="ARBA00022989"/>
    </source>
</evidence>
<evidence type="ECO:0000256" key="21">
    <source>
        <dbReference type="ARBA" id="ARBA00048120"/>
    </source>
</evidence>
<name>A0A6J2WGC8_CHACN</name>
<keyword evidence="8 27" id="KW-0812">Transmembrane</keyword>
<feature type="transmembrane region" description="Helical" evidence="27">
    <location>
        <begin position="151"/>
        <end position="172"/>
    </location>
</feature>
<reference evidence="29" key="1">
    <citation type="submission" date="2025-08" db="UniProtKB">
        <authorList>
            <consortium name="RefSeq"/>
        </authorList>
    </citation>
    <scope>IDENTIFICATION</scope>
</reference>
<comment type="pathway">
    <text evidence="4">Lipid metabolism.</text>
</comment>
<dbReference type="InterPro" id="IPR043130">
    <property type="entry name" value="CDP-OH_PTrfase_TM_dom"/>
</dbReference>
<keyword evidence="16" id="KW-0594">Phospholipid biosynthesis</keyword>
<evidence type="ECO:0000256" key="13">
    <source>
        <dbReference type="ARBA" id="ARBA00022990"/>
    </source>
</evidence>
<feature type="transmembrane region" description="Helical" evidence="27">
    <location>
        <begin position="260"/>
        <end position="279"/>
    </location>
</feature>
<protein>
    <recommendedName>
        <fullName evidence="24">Ethanolaminephosphotransferase 1</fullName>
        <ecNumber evidence="20">2.7.8.1</ecNumber>
    </recommendedName>
    <alternativeName>
        <fullName evidence="25">Selenoprotein I</fullName>
    </alternativeName>
</protein>
<keyword evidence="7 26" id="KW-0808">Transferase</keyword>
<comment type="subcellular location">
    <subcellularLocation>
        <location evidence="3">Endoplasmic reticulum membrane</location>
        <topology evidence="3">Multi-pass membrane protein</topology>
    </subcellularLocation>
</comment>
<dbReference type="GO" id="GO:0005794">
    <property type="term" value="C:Golgi apparatus"/>
    <property type="evidence" value="ECO:0007669"/>
    <property type="project" value="TreeGrafter"/>
</dbReference>
<evidence type="ECO:0000256" key="25">
    <source>
        <dbReference type="ARBA" id="ARBA00083013"/>
    </source>
</evidence>
<dbReference type="GO" id="GO:0046872">
    <property type="term" value="F:metal ion binding"/>
    <property type="evidence" value="ECO:0007669"/>
    <property type="project" value="UniProtKB-KW"/>
</dbReference>
<evidence type="ECO:0000256" key="23">
    <source>
        <dbReference type="ARBA" id="ARBA00059224"/>
    </source>
</evidence>
<dbReference type="PANTHER" id="PTHR10414">
    <property type="entry name" value="ETHANOLAMINEPHOSPHOTRANSFERASE"/>
    <property type="match status" value="1"/>
</dbReference>
<dbReference type="AlphaFoldDB" id="A0A6J2WGC8"/>
<comment type="catalytic activity">
    <reaction evidence="21">
        <text>CDP-ethanolamine + a 1,2-diacyl-sn-glycerol = a 1,2-diacyl-sn-glycero-3-phosphoethanolamine + CMP + H(+)</text>
        <dbReference type="Rhea" id="RHEA:32943"/>
        <dbReference type="ChEBI" id="CHEBI:15378"/>
        <dbReference type="ChEBI" id="CHEBI:17815"/>
        <dbReference type="ChEBI" id="CHEBI:57876"/>
        <dbReference type="ChEBI" id="CHEBI:60377"/>
        <dbReference type="ChEBI" id="CHEBI:64612"/>
        <dbReference type="EC" id="2.7.8.1"/>
    </reaction>
    <physiologicalReaction direction="left-to-right" evidence="21">
        <dbReference type="Rhea" id="RHEA:32944"/>
    </physiologicalReaction>
</comment>
<sequence length="386" mass="43811">MALYEYVTQEQLSGFDKYKYSAVDTNPLSVYVMHPFWNSVVKVLPTWLAPNLITFTGFMFLVLNFVMLSFYDFDFYASAKGHTHVPSWVWIAAGLFNFLAYTLDGVDGKQARRTNSSTPLGELFDHGLDSWACVFFVATVYSVFGRGQSGVGVVTLYYLLWVVLFSFILSHWEKYNTGVLFLPWGYDLSQVTISIVYIITAVVGVETWYIPIFLNIYYRDLFIVMIVGCLFIVTLPMSLYNVLKAYRSNTLKHSSVYESLLPLLSPFLIFVLSTLWITLSPTDILDKQPRIFYLMVGTAFANVTCKLIVCQMSNTRCQALSWLLLPLTMTVALVASGLVQQSETLLLYAWTAFVVLAHVHYGVSVVKQLSEHFNILTFSLKKPSSD</sequence>
<evidence type="ECO:0000256" key="9">
    <source>
        <dbReference type="ARBA" id="ARBA00022723"/>
    </source>
</evidence>
<evidence type="ECO:0000256" key="3">
    <source>
        <dbReference type="ARBA" id="ARBA00004477"/>
    </source>
</evidence>
<dbReference type="GeneID" id="115822974"/>
<dbReference type="CTD" id="85465"/>
<comment type="similarity">
    <text evidence="5 26">Belongs to the CDP-alcohol phosphatidyltransferase class-I family.</text>
</comment>
<keyword evidence="28" id="KW-1185">Reference proteome</keyword>
<evidence type="ECO:0000256" key="10">
    <source>
        <dbReference type="ARBA" id="ARBA00022824"/>
    </source>
</evidence>
<evidence type="ECO:0000256" key="18">
    <source>
        <dbReference type="ARBA" id="ARBA00023264"/>
    </source>
</evidence>
<dbReference type="InterPro" id="IPR048254">
    <property type="entry name" value="CDP_ALCOHOL_P_TRANSF_CS"/>
</dbReference>
<evidence type="ECO:0000256" key="5">
    <source>
        <dbReference type="ARBA" id="ARBA00010441"/>
    </source>
</evidence>
<comment type="function">
    <text evidence="23">Ethanolaminephosphotransferase that catalyzes the transfer of phosphoethanolamine (PE) from CDP-ethanolamine to lipid acceptors, the final step in the synthesis of PE via the 'Kennedy' pathway. PE is the second most abundant phospholipid of membranes in mammals and is involved in various membrane-related cellular processes. The enzyme is critical for the synthesis of several PE species and also catalyzes the synthesis of plasmanyl-PE, a lipid required for proper myelination and neurodevelopment, from 1-alkyl-2-acylglycerol.</text>
</comment>
<evidence type="ECO:0000256" key="8">
    <source>
        <dbReference type="ARBA" id="ARBA00022692"/>
    </source>
</evidence>
<dbReference type="FunFam" id="1.20.120.1760:FF:000006">
    <property type="entry name" value="Putative ethanolaminephosphotransferase 1"/>
    <property type="match status" value="1"/>
</dbReference>
<organism evidence="28 29">
    <name type="scientific">Chanos chanos</name>
    <name type="common">Milkfish</name>
    <name type="synonym">Mugil chanos</name>
    <dbReference type="NCBI Taxonomy" id="29144"/>
    <lineage>
        <taxon>Eukaryota</taxon>
        <taxon>Metazoa</taxon>
        <taxon>Chordata</taxon>
        <taxon>Craniata</taxon>
        <taxon>Vertebrata</taxon>
        <taxon>Euteleostomi</taxon>
        <taxon>Actinopterygii</taxon>
        <taxon>Neopterygii</taxon>
        <taxon>Teleostei</taxon>
        <taxon>Ostariophysi</taxon>
        <taxon>Gonorynchiformes</taxon>
        <taxon>Chanidae</taxon>
        <taxon>Chanos</taxon>
    </lineage>
</organism>
<keyword evidence="17" id="KW-0464">Manganese</keyword>
<evidence type="ECO:0000256" key="16">
    <source>
        <dbReference type="ARBA" id="ARBA00023209"/>
    </source>
</evidence>
<evidence type="ECO:0000256" key="19">
    <source>
        <dbReference type="ARBA" id="ARBA00037891"/>
    </source>
</evidence>
<keyword evidence="10" id="KW-0256">Endoplasmic reticulum</keyword>
<dbReference type="PROSITE" id="PS00379">
    <property type="entry name" value="CDP_ALCOHOL_P_TRANSF"/>
    <property type="match status" value="1"/>
</dbReference>
<dbReference type="RefSeq" id="XP_030642817.1">
    <property type="nucleotide sequence ID" value="XM_030786957.1"/>
</dbReference>
<dbReference type="Proteomes" id="UP000504632">
    <property type="component" value="Chromosome 10"/>
</dbReference>
<keyword evidence="11" id="KW-0460">Magnesium</keyword>
<comment type="pathway">
    <text evidence="19">Phospholipid metabolism; phosphatidylethanolamine biosynthesis; phosphatidylethanolamine from ethanolamine: step 3/3.</text>
</comment>
<evidence type="ECO:0000256" key="15">
    <source>
        <dbReference type="ARBA" id="ARBA00023136"/>
    </source>
</evidence>
<evidence type="ECO:0000256" key="11">
    <source>
        <dbReference type="ARBA" id="ARBA00022842"/>
    </source>
</evidence>
<dbReference type="Gene3D" id="1.20.120.1760">
    <property type="match status" value="1"/>
</dbReference>
<dbReference type="GO" id="GO:0004307">
    <property type="term" value="F:ethanolaminephosphotransferase activity"/>
    <property type="evidence" value="ECO:0007669"/>
    <property type="project" value="UniProtKB-EC"/>
</dbReference>